<dbReference type="SUPFAM" id="SSF109854">
    <property type="entry name" value="DinB/YfiT-like putative metalloenzymes"/>
    <property type="match status" value="1"/>
</dbReference>
<dbReference type="InterPro" id="IPR010872">
    <property type="entry name" value="MDMPI_C-term_domain"/>
</dbReference>
<feature type="domain" description="MDMPI C-terminal" evidence="2">
    <location>
        <begin position="160"/>
        <end position="234"/>
    </location>
</feature>
<dbReference type="GO" id="GO:0046872">
    <property type="term" value="F:metal ion binding"/>
    <property type="evidence" value="ECO:0007669"/>
    <property type="project" value="InterPro"/>
</dbReference>
<sequence length="238" mass="25564">MSDAEPAECRDEELRAAVLAAPERLRALLPGLTDEAVRAPSALPGWSRGHLLSHVEGVAHALARQAERALRGETVDMYDGGRPARDAAIEAGAWRGADALRRALADALDRADAAWRAPGPGDWTRPVRYRDADLRAARAAWWREAEIHTADALLGPGPADWSREFCRHTLDFLEPRAPAGTRLTLAATDGGERVAHGTGRPLTVRGRLTDLTAWYAGRTPPTAPVADSGPLPPLGPRP</sequence>
<organism evidence="4 5">
    <name type="scientific">Streptomyces marincola</name>
    <dbReference type="NCBI Taxonomy" id="2878388"/>
    <lineage>
        <taxon>Bacteria</taxon>
        <taxon>Bacillati</taxon>
        <taxon>Actinomycetota</taxon>
        <taxon>Actinomycetes</taxon>
        <taxon>Kitasatosporales</taxon>
        <taxon>Streptomycetaceae</taxon>
        <taxon>Streptomyces</taxon>
    </lineage>
</organism>
<proteinExistence type="predicted"/>
<dbReference type="NCBIfam" id="TIGR03083">
    <property type="entry name" value="maleylpyruvate isomerase family mycothiol-dependent enzyme"/>
    <property type="match status" value="1"/>
</dbReference>
<dbReference type="EMBL" id="CP021121">
    <property type="protein sequence ID" value="ARQ72155.1"/>
    <property type="molecule type" value="Genomic_DNA"/>
</dbReference>
<evidence type="ECO:0000256" key="1">
    <source>
        <dbReference type="SAM" id="MobiDB-lite"/>
    </source>
</evidence>
<evidence type="ECO:0000313" key="5">
    <source>
        <dbReference type="Proteomes" id="UP000194218"/>
    </source>
</evidence>
<reference evidence="4 5" key="1">
    <citation type="submission" date="2017-05" db="EMBL/GenBank/DDBJ databases">
        <title>Complete genome sequence of Streptomyces sp. SCSIO 03032 revealed the diverse biosynthetic pathways for its bioactive secondary metabolites.</title>
        <authorList>
            <person name="Ma L."/>
            <person name="Zhu Y."/>
            <person name="Zhang W."/>
            <person name="Zhang G."/>
            <person name="Tian X."/>
            <person name="Zhang S."/>
            <person name="Zhang C."/>
        </authorList>
    </citation>
    <scope>NUCLEOTIDE SEQUENCE [LARGE SCALE GENOMIC DNA]</scope>
    <source>
        <strain evidence="4 5">SCSIO 03032</strain>
    </source>
</reference>
<dbReference type="AlphaFoldDB" id="A0A1W7D589"/>
<dbReference type="KEGG" id="smao:CAG99_04605"/>
<feature type="region of interest" description="Disordered" evidence="1">
    <location>
        <begin position="217"/>
        <end position="238"/>
    </location>
</feature>
<dbReference type="Gene3D" id="1.20.120.450">
    <property type="entry name" value="dinb family like domain"/>
    <property type="match status" value="1"/>
</dbReference>
<dbReference type="Pfam" id="PF07398">
    <property type="entry name" value="MDMPI_C"/>
    <property type="match status" value="1"/>
</dbReference>
<accession>A0A1W7D589</accession>
<keyword evidence="5" id="KW-1185">Reference proteome</keyword>
<dbReference type="InterPro" id="IPR034660">
    <property type="entry name" value="DinB/YfiT-like"/>
</dbReference>
<name>A0A1W7D589_9ACTN</name>
<dbReference type="OrthoDB" id="5118203at2"/>
<protein>
    <submittedName>
        <fullName evidence="4">Uncharacterized protein</fullName>
    </submittedName>
</protein>
<feature type="domain" description="Mycothiol-dependent maleylpyruvate isomerase metal-binding" evidence="3">
    <location>
        <begin position="20"/>
        <end position="152"/>
    </location>
</feature>
<dbReference type="Proteomes" id="UP000194218">
    <property type="component" value="Chromosome"/>
</dbReference>
<dbReference type="InterPro" id="IPR024344">
    <property type="entry name" value="MDMPI_metal-binding"/>
</dbReference>
<evidence type="ECO:0000259" key="3">
    <source>
        <dbReference type="Pfam" id="PF11716"/>
    </source>
</evidence>
<gene>
    <name evidence="4" type="ORF">CAG99_04605</name>
</gene>
<dbReference type="RefSeq" id="WP_086161994.1">
    <property type="nucleotide sequence ID" value="NZ_CP021121.1"/>
</dbReference>
<dbReference type="SUPFAM" id="SSF55718">
    <property type="entry name" value="SCP-like"/>
    <property type="match status" value="1"/>
</dbReference>
<dbReference type="InterPro" id="IPR036527">
    <property type="entry name" value="SCP2_sterol-bd_dom_sf"/>
</dbReference>
<dbReference type="InterPro" id="IPR017517">
    <property type="entry name" value="Maleyloyr_isom"/>
</dbReference>
<evidence type="ECO:0000313" key="4">
    <source>
        <dbReference type="EMBL" id="ARQ72155.1"/>
    </source>
</evidence>
<evidence type="ECO:0000259" key="2">
    <source>
        <dbReference type="Pfam" id="PF07398"/>
    </source>
</evidence>
<dbReference type="Pfam" id="PF11716">
    <property type="entry name" value="MDMPI_N"/>
    <property type="match status" value="1"/>
</dbReference>